<dbReference type="AlphaFoldDB" id="A0A1C5AXB1"/>
<dbReference type="InterPro" id="IPR009776">
    <property type="entry name" value="Spore_0_M"/>
</dbReference>
<dbReference type="STRING" id="47853.TK50_10810"/>
<evidence type="ECO:0000313" key="1">
    <source>
        <dbReference type="EMBL" id="SCF49858.1"/>
    </source>
</evidence>
<evidence type="ECO:0000313" key="2">
    <source>
        <dbReference type="Proteomes" id="UP000183585"/>
    </source>
</evidence>
<dbReference type="RefSeq" id="WP_074479199.1">
    <property type="nucleotide sequence ID" value="NZ_FMCT01000024.1"/>
</dbReference>
<gene>
    <name evidence="1" type="ORF">GA0070563_12454</name>
</gene>
<dbReference type="Proteomes" id="UP000183585">
    <property type="component" value="Unassembled WGS sequence"/>
</dbReference>
<name>A0A1C5AXB1_9ACTN</name>
<dbReference type="EMBL" id="FMCT01000024">
    <property type="protein sequence ID" value="SCF49858.1"/>
    <property type="molecule type" value="Genomic_DNA"/>
</dbReference>
<protein>
    <submittedName>
        <fullName evidence="1">Sporulation-control protein</fullName>
    </submittedName>
</protein>
<reference evidence="2" key="1">
    <citation type="submission" date="2016-06" db="EMBL/GenBank/DDBJ databases">
        <authorList>
            <person name="Varghese N."/>
            <person name="Submissions Spin"/>
        </authorList>
    </citation>
    <scope>NUCLEOTIDE SEQUENCE [LARGE SCALE GENOMIC DNA]</scope>
    <source>
        <strain evidence="2">DSM 43168</strain>
    </source>
</reference>
<dbReference type="PANTHER" id="PTHR40053">
    <property type="entry name" value="SPORULATION-CONTROL PROTEIN SPO0M"/>
    <property type="match status" value="1"/>
</dbReference>
<accession>A0A1C5AXB1</accession>
<dbReference type="Pfam" id="PF07070">
    <property type="entry name" value="Spo0M"/>
    <property type="match status" value="1"/>
</dbReference>
<dbReference type="PANTHER" id="PTHR40053:SF1">
    <property type="entry name" value="SPORULATION-CONTROL PROTEIN SPO0M"/>
    <property type="match status" value="1"/>
</dbReference>
<organism evidence="1 2">
    <name type="scientific">Micromonospora carbonacea</name>
    <dbReference type="NCBI Taxonomy" id="47853"/>
    <lineage>
        <taxon>Bacteria</taxon>
        <taxon>Bacillati</taxon>
        <taxon>Actinomycetota</taxon>
        <taxon>Actinomycetes</taxon>
        <taxon>Micromonosporales</taxon>
        <taxon>Micromonosporaceae</taxon>
        <taxon>Micromonospora</taxon>
    </lineage>
</organism>
<keyword evidence="2" id="KW-1185">Reference proteome</keyword>
<proteinExistence type="predicted"/>
<sequence length="338" mass="36433">MVFKKMLSAFGVGGPTVDTVLANPNTRPGLALDGRVNLVGGDAPAAIEQIAVGLVTRVEIESGDSEYAGIMEFHRMPVSGAFELAPKQQLSIPFQLPVPWETPITDVYGQRLHGMTMGLRTEVAVARAVDKSDLDQVAVHPLPVQERILEAFARLGFRFKGADLERGHIRGVQQTLPFYQEIEYFAAPQYAQVINEVELTFVTSQQGIDVILECDKRGGFLSAGHDVFGRYTVSHADADRVDWAQVVDGWLKETTSRYGGLRAQGFGAPQGYPPQHGYPMQPGYPMQHGHGRGHGRGPGMGGIVAGAALGAVGGMVAGEMIEDAIEGDFAEDWGFGEE</sequence>